<dbReference type="EnsemblMetazoa" id="LLOJ002695-RA">
    <property type="protein sequence ID" value="LLOJ002695-PA"/>
    <property type="gene ID" value="LLOJ002695"/>
</dbReference>
<reference evidence="2" key="1">
    <citation type="submission" date="2020-05" db="UniProtKB">
        <authorList>
            <consortium name="EnsemblMetazoa"/>
        </authorList>
    </citation>
    <scope>IDENTIFICATION</scope>
    <source>
        <strain evidence="2">Jacobina</strain>
    </source>
</reference>
<evidence type="ECO:0000313" key="2">
    <source>
        <dbReference type="EnsemblMetazoa" id="LLOJ002695-PA"/>
    </source>
</evidence>
<dbReference type="VEuPathDB" id="VectorBase:LLONM1_001421"/>
<dbReference type="AlphaFoldDB" id="A0A1B0CEC5"/>
<feature type="region of interest" description="Disordered" evidence="1">
    <location>
        <begin position="274"/>
        <end position="302"/>
    </location>
</feature>
<proteinExistence type="predicted"/>
<evidence type="ECO:0008006" key="4">
    <source>
        <dbReference type="Google" id="ProtNLM"/>
    </source>
</evidence>
<accession>A0A1B0CEC5</accession>
<dbReference type="Proteomes" id="UP000092461">
    <property type="component" value="Unassembled WGS sequence"/>
</dbReference>
<dbReference type="VEuPathDB" id="VectorBase:LLOJ002695"/>
<protein>
    <recommendedName>
        <fullName evidence="4">DDE Tnp4 domain-containing protein</fullName>
    </recommendedName>
</protein>
<feature type="compositionally biased region" description="Basic and acidic residues" evidence="1">
    <location>
        <begin position="289"/>
        <end position="302"/>
    </location>
</feature>
<evidence type="ECO:0000313" key="3">
    <source>
        <dbReference type="Proteomes" id="UP000092461"/>
    </source>
</evidence>
<dbReference type="EMBL" id="AJWK01008733">
    <property type="status" value="NOT_ANNOTATED_CDS"/>
    <property type="molecule type" value="Genomic_DNA"/>
</dbReference>
<evidence type="ECO:0000256" key="1">
    <source>
        <dbReference type="SAM" id="MobiDB-lite"/>
    </source>
</evidence>
<keyword evidence="3" id="KW-1185">Reference proteome</keyword>
<organism evidence="2 3">
    <name type="scientific">Lutzomyia longipalpis</name>
    <name type="common">Sand fly</name>
    <dbReference type="NCBI Taxonomy" id="7200"/>
    <lineage>
        <taxon>Eukaryota</taxon>
        <taxon>Metazoa</taxon>
        <taxon>Ecdysozoa</taxon>
        <taxon>Arthropoda</taxon>
        <taxon>Hexapoda</taxon>
        <taxon>Insecta</taxon>
        <taxon>Pterygota</taxon>
        <taxon>Neoptera</taxon>
        <taxon>Endopterygota</taxon>
        <taxon>Diptera</taxon>
        <taxon>Nematocera</taxon>
        <taxon>Psychodoidea</taxon>
        <taxon>Psychodidae</taxon>
        <taxon>Lutzomyia</taxon>
        <taxon>Lutzomyia</taxon>
    </lineage>
</organism>
<sequence length="302" mass="34043">MDVAMNLTDDRLIELYRISKDMFYNILDKIQADLPEPTRSYCYSKSTQLLCVLRWLATGDFQRCVGQDYTVGVCQSGASKIISKVLPLLERHLCAQYIRWPETFQQRQAIKEGFFLKFGIPSTIGIIDGTQVELSKPRENEHLYVNRHGNHGINFKVDFSVRGFREVDSSGTTSLELVAAGLDISGGAREEFTSRDWLEAPPRSAAETVVIIGSSREEFTSRDWREAPPRSAAETVVIIGCSREEFTSRDWLEAPPRSAAETVVIIGSSREEFTSRDWREAPPRSAAETVDHTSVSREKIVS</sequence>
<name>A0A1B0CEC5_LUTLO</name>